<comment type="caution">
    <text evidence="1">The sequence shown here is derived from an EMBL/GenBank/DDBJ whole genome shotgun (WGS) entry which is preliminary data.</text>
</comment>
<name>A0A0R2N325_9LACO</name>
<dbReference type="PATRIC" id="fig|1293598.4.peg.1645"/>
<dbReference type="RefSeq" id="WP_054776547.1">
    <property type="nucleotide sequence ID" value="NZ_BBBX01000001.1"/>
</dbReference>
<sequence>MFTAADFTIFEDPTLSGRLGKIQTQLDPKFVQFGQEVLTRWANQSDLPPQYFHMAKHLRRHKNPPVDTWLALSPNKRGYKMGPHIEVGFWDDRLFVWAAILGETKATAYRPNFEMLEEPILALSDTMVLSGDHTKKTGVPLTQANFDFLRHRYLTTKAGEFMVGRLIMQDDPLFTHPEQLWQSLHATVDALLPVYQQMQGAI</sequence>
<proteinExistence type="predicted"/>
<accession>A0A0R2N325</accession>
<dbReference type="Pfam" id="PF06335">
    <property type="entry name" value="DUF1054"/>
    <property type="match status" value="1"/>
</dbReference>
<dbReference type="Gene3D" id="3.30.930.20">
    <property type="entry name" value="Protein of unknown function DUF1054"/>
    <property type="match status" value="1"/>
</dbReference>
<dbReference type="InterPro" id="IPR053707">
    <property type="entry name" value="UPF0637_domain_sf"/>
</dbReference>
<evidence type="ECO:0000313" key="1">
    <source>
        <dbReference type="EMBL" id="KRO18445.1"/>
    </source>
</evidence>
<dbReference type="SUPFAM" id="SSF142913">
    <property type="entry name" value="YktB/PF0168-like"/>
    <property type="match status" value="1"/>
</dbReference>
<keyword evidence="2" id="KW-1185">Reference proteome</keyword>
<organism evidence="1 2">
    <name type="scientific">Lacticaseibacillus saniviri JCM 17471 = DSM 24301</name>
    <dbReference type="NCBI Taxonomy" id="1293598"/>
    <lineage>
        <taxon>Bacteria</taxon>
        <taxon>Bacillati</taxon>
        <taxon>Bacillota</taxon>
        <taxon>Bacilli</taxon>
        <taxon>Lactobacillales</taxon>
        <taxon>Lactobacillaceae</taxon>
        <taxon>Lacticaseibacillus</taxon>
    </lineage>
</organism>
<dbReference type="AlphaFoldDB" id="A0A0R2N325"/>
<gene>
    <name evidence="1" type="ORF">IV56_GL001579</name>
</gene>
<protein>
    <submittedName>
        <fullName evidence="1">Uncharacterized protein</fullName>
    </submittedName>
</protein>
<reference evidence="1 2" key="1">
    <citation type="journal article" date="2015" name="Genome Announc.">
        <title>Expanding the biotechnology potential of lactobacilli through comparative genomics of 213 strains and associated genera.</title>
        <authorList>
            <person name="Sun Z."/>
            <person name="Harris H.M."/>
            <person name="McCann A."/>
            <person name="Guo C."/>
            <person name="Argimon S."/>
            <person name="Zhang W."/>
            <person name="Yang X."/>
            <person name="Jeffery I.B."/>
            <person name="Cooney J.C."/>
            <person name="Kagawa T.F."/>
            <person name="Liu W."/>
            <person name="Song Y."/>
            <person name="Salvetti E."/>
            <person name="Wrobel A."/>
            <person name="Rasinkangas P."/>
            <person name="Parkhill J."/>
            <person name="Rea M.C."/>
            <person name="O'Sullivan O."/>
            <person name="Ritari J."/>
            <person name="Douillard F.P."/>
            <person name="Paul Ross R."/>
            <person name="Yang R."/>
            <person name="Briner A.E."/>
            <person name="Felis G.E."/>
            <person name="de Vos W.M."/>
            <person name="Barrangou R."/>
            <person name="Klaenhammer T.R."/>
            <person name="Caufield P.W."/>
            <person name="Cui Y."/>
            <person name="Zhang H."/>
            <person name="O'Toole P.W."/>
        </authorList>
    </citation>
    <scope>NUCLEOTIDE SEQUENCE [LARGE SCALE GENOMIC DNA]</scope>
    <source>
        <strain evidence="1 2">DSM 24301</strain>
    </source>
</reference>
<dbReference type="InterPro" id="IPR009403">
    <property type="entry name" value="UPF0637"/>
</dbReference>
<dbReference type="EMBL" id="JQCE01000005">
    <property type="protein sequence ID" value="KRO18445.1"/>
    <property type="molecule type" value="Genomic_DNA"/>
</dbReference>
<dbReference type="Proteomes" id="UP000050969">
    <property type="component" value="Unassembled WGS sequence"/>
</dbReference>
<evidence type="ECO:0000313" key="2">
    <source>
        <dbReference type="Proteomes" id="UP000050969"/>
    </source>
</evidence>
<dbReference type="STRING" id="1293598.IV56_GL001579"/>